<feature type="signal peptide" evidence="1">
    <location>
        <begin position="1"/>
        <end position="20"/>
    </location>
</feature>
<keyword evidence="1" id="KW-0732">Signal</keyword>
<dbReference type="AlphaFoldDB" id="A0AAD7B628"/>
<protein>
    <submittedName>
        <fullName evidence="2">Uncharacterized protein</fullName>
    </submittedName>
</protein>
<dbReference type="Proteomes" id="UP001221142">
    <property type="component" value="Unassembled WGS sequence"/>
</dbReference>
<reference evidence="2" key="1">
    <citation type="submission" date="2023-03" db="EMBL/GenBank/DDBJ databases">
        <title>Massive genome expansion in bonnet fungi (Mycena s.s.) driven by repeated elements and novel gene families across ecological guilds.</title>
        <authorList>
            <consortium name="Lawrence Berkeley National Laboratory"/>
            <person name="Harder C.B."/>
            <person name="Miyauchi S."/>
            <person name="Viragh M."/>
            <person name="Kuo A."/>
            <person name="Thoen E."/>
            <person name="Andreopoulos B."/>
            <person name="Lu D."/>
            <person name="Skrede I."/>
            <person name="Drula E."/>
            <person name="Henrissat B."/>
            <person name="Morin E."/>
            <person name="Kohler A."/>
            <person name="Barry K."/>
            <person name="LaButti K."/>
            <person name="Morin E."/>
            <person name="Salamov A."/>
            <person name="Lipzen A."/>
            <person name="Mereny Z."/>
            <person name="Hegedus B."/>
            <person name="Baldrian P."/>
            <person name="Stursova M."/>
            <person name="Weitz H."/>
            <person name="Taylor A."/>
            <person name="Grigoriev I.V."/>
            <person name="Nagy L.G."/>
            <person name="Martin F."/>
            <person name="Kauserud H."/>
        </authorList>
    </citation>
    <scope>NUCLEOTIDE SEQUENCE</scope>
    <source>
        <strain evidence="2">9284</strain>
    </source>
</reference>
<gene>
    <name evidence="2" type="ORF">FB45DRAFT_941191</name>
</gene>
<feature type="chain" id="PRO_5042053480" evidence="1">
    <location>
        <begin position="21"/>
        <end position="88"/>
    </location>
</feature>
<sequence length="88" mass="10512">MWKAFFRLTGFLAWIEYPTSFTTVKLPMHDVYKRSRKNAHRSGHSRVSHQLAAAVRFSRRRPYPDFFLSQQNLDSARQQLREKLLQMA</sequence>
<dbReference type="EMBL" id="JARKIF010000033">
    <property type="protein sequence ID" value="KAJ7611161.1"/>
    <property type="molecule type" value="Genomic_DNA"/>
</dbReference>
<evidence type="ECO:0000256" key="1">
    <source>
        <dbReference type="SAM" id="SignalP"/>
    </source>
</evidence>
<comment type="caution">
    <text evidence="2">The sequence shown here is derived from an EMBL/GenBank/DDBJ whole genome shotgun (WGS) entry which is preliminary data.</text>
</comment>
<evidence type="ECO:0000313" key="3">
    <source>
        <dbReference type="Proteomes" id="UP001221142"/>
    </source>
</evidence>
<organism evidence="2 3">
    <name type="scientific">Roridomyces roridus</name>
    <dbReference type="NCBI Taxonomy" id="1738132"/>
    <lineage>
        <taxon>Eukaryota</taxon>
        <taxon>Fungi</taxon>
        <taxon>Dikarya</taxon>
        <taxon>Basidiomycota</taxon>
        <taxon>Agaricomycotina</taxon>
        <taxon>Agaricomycetes</taxon>
        <taxon>Agaricomycetidae</taxon>
        <taxon>Agaricales</taxon>
        <taxon>Marasmiineae</taxon>
        <taxon>Mycenaceae</taxon>
        <taxon>Roridomyces</taxon>
    </lineage>
</organism>
<keyword evidence="3" id="KW-1185">Reference proteome</keyword>
<name>A0AAD7B628_9AGAR</name>
<proteinExistence type="predicted"/>
<evidence type="ECO:0000313" key="2">
    <source>
        <dbReference type="EMBL" id="KAJ7611161.1"/>
    </source>
</evidence>
<accession>A0AAD7B628</accession>